<sequence>MIVLDTSVLSELTRQTPDTNVLSWLDALPTDEVATTAITAAELLHGVTRLSDGRRKTLLTEAVRALINEDFQGRAVSGE</sequence>
<dbReference type="GO" id="GO:0016787">
    <property type="term" value="F:hydrolase activity"/>
    <property type="evidence" value="ECO:0007669"/>
    <property type="project" value="UniProtKB-KW"/>
</dbReference>
<keyword evidence="7" id="KW-1185">Reference proteome</keyword>
<dbReference type="RefSeq" id="WP_114453245.1">
    <property type="nucleotide sequence ID" value="NZ_QPJC01000006.1"/>
</dbReference>
<proteinExistence type="predicted"/>
<keyword evidence="1" id="KW-0540">Nuclease</keyword>
<dbReference type="Pfam" id="PF01850">
    <property type="entry name" value="PIN"/>
    <property type="match status" value="1"/>
</dbReference>
<evidence type="ECO:0000256" key="1">
    <source>
        <dbReference type="ARBA" id="ARBA00022722"/>
    </source>
</evidence>
<dbReference type="OrthoDB" id="9815354at2"/>
<keyword evidence="2" id="KW-0479">Metal-binding</keyword>
<evidence type="ECO:0000256" key="2">
    <source>
        <dbReference type="ARBA" id="ARBA00022723"/>
    </source>
</evidence>
<organism evidence="6 7">
    <name type="scientific">Halopolyspora algeriensis</name>
    <dbReference type="NCBI Taxonomy" id="1500506"/>
    <lineage>
        <taxon>Bacteria</taxon>
        <taxon>Bacillati</taxon>
        <taxon>Actinomycetota</taxon>
        <taxon>Actinomycetes</taxon>
        <taxon>Actinomycetes incertae sedis</taxon>
        <taxon>Halopolyspora</taxon>
    </lineage>
</organism>
<dbReference type="InterPro" id="IPR029060">
    <property type="entry name" value="PIN-like_dom_sf"/>
</dbReference>
<dbReference type="EMBL" id="QPJC01000006">
    <property type="protein sequence ID" value="RCW43684.1"/>
    <property type="molecule type" value="Genomic_DNA"/>
</dbReference>
<keyword evidence="3" id="KW-0378">Hydrolase</keyword>
<evidence type="ECO:0000313" key="6">
    <source>
        <dbReference type="EMBL" id="RCW43684.1"/>
    </source>
</evidence>
<dbReference type="InterPro" id="IPR002716">
    <property type="entry name" value="PIN_dom"/>
</dbReference>
<accession>A0A368VQA4</accession>
<name>A0A368VQA4_9ACTN</name>
<evidence type="ECO:0000313" key="7">
    <source>
        <dbReference type="Proteomes" id="UP000253495"/>
    </source>
</evidence>
<keyword evidence="4" id="KW-0460">Magnesium</keyword>
<protein>
    <submittedName>
        <fullName evidence="6">PIN domain-containing protein</fullName>
    </submittedName>
</protein>
<comment type="caution">
    <text evidence="6">The sequence shown here is derived from an EMBL/GenBank/DDBJ whole genome shotgun (WGS) entry which is preliminary data.</text>
</comment>
<dbReference type="SUPFAM" id="SSF88723">
    <property type="entry name" value="PIN domain-like"/>
    <property type="match status" value="1"/>
</dbReference>
<evidence type="ECO:0000256" key="3">
    <source>
        <dbReference type="ARBA" id="ARBA00022801"/>
    </source>
</evidence>
<evidence type="ECO:0000256" key="4">
    <source>
        <dbReference type="ARBA" id="ARBA00022842"/>
    </source>
</evidence>
<dbReference type="GO" id="GO:0046872">
    <property type="term" value="F:metal ion binding"/>
    <property type="evidence" value="ECO:0007669"/>
    <property type="project" value="UniProtKB-KW"/>
</dbReference>
<gene>
    <name evidence="6" type="ORF">DFQ14_106162</name>
</gene>
<evidence type="ECO:0000259" key="5">
    <source>
        <dbReference type="Pfam" id="PF01850"/>
    </source>
</evidence>
<dbReference type="Gene3D" id="3.40.50.1010">
    <property type="entry name" value="5'-nuclease"/>
    <property type="match status" value="1"/>
</dbReference>
<dbReference type="Proteomes" id="UP000253495">
    <property type="component" value="Unassembled WGS sequence"/>
</dbReference>
<feature type="domain" description="PIN" evidence="5">
    <location>
        <begin position="2"/>
        <end position="66"/>
    </location>
</feature>
<reference evidence="6 7" key="1">
    <citation type="submission" date="2018-07" db="EMBL/GenBank/DDBJ databases">
        <title>Genomic Encyclopedia of Type Strains, Phase III (KMG-III): the genomes of soil and plant-associated and newly described type strains.</title>
        <authorList>
            <person name="Whitman W."/>
        </authorList>
    </citation>
    <scope>NUCLEOTIDE SEQUENCE [LARGE SCALE GENOMIC DNA]</scope>
    <source>
        <strain evidence="6 7">CECT 8575</strain>
    </source>
</reference>
<dbReference type="GO" id="GO:0004518">
    <property type="term" value="F:nuclease activity"/>
    <property type="evidence" value="ECO:0007669"/>
    <property type="project" value="UniProtKB-KW"/>
</dbReference>
<dbReference type="AlphaFoldDB" id="A0A368VQA4"/>